<reference evidence="1 2" key="1">
    <citation type="submission" date="2024-02" db="EMBL/GenBank/DDBJ databases">
        <title>High-quality chromosome-scale genome assembly of Pensacola bahiagrass (Paspalum notatum Flugge var. saurae).</title>
        <authorList>
            <person name="Vega J.M."/>
            <person name="Podio M."/>
            <person name="Orjuela J."/>
            <person name="Siena L.A."/>
            <person name="Pessino S.C."/>
            <person name="Combes M.C."/>
            <person name="Mariac C."/>
            <person name="Albertini E."/>
            <person name="Pupilli F."/>
            <person name="Ortiz J.P.A."/>
            <person name="Leblanc O."/>
        </authorList>
    </citation>
    <scope>NUCLEOTIDE SEQUENCE [LARGE SCALE GENOMIC DNA]</scope>
    <source>
        <strain evidence="1">R1</strain>
        <tissue evidence="1">Leaf</tissue>
    </source>
</reference>
<dbReference type="Proteomes" id="UP001341281">
    <property type="component" value="Chromosome 05"/>
</dbReference>
<dbReference type="AlphaFoldDB" id="A0AAQ3TPN7"/>
<dbReference type="EMBL" id="CP144749">
    <property type="protein sequence ID" value="WVZ74987.1"/>
    <property type="molecule type" value="Genomic_DNA"/>
</dbReference>
<evidence type="ECO:0000313" key="2">
    <source>
        <dbReference type="Proteomes" id="UP001341281"/>
    </source>
</evidence>
<sequence>MTEFLGLVRAEAALWRHRLKIEDRWVVDVWRCRLKEEKNYRKDFDGLCIYFWWEIWKERNCRVFQGLEKNEREVAGFAKENVDQQRHFQDHLLDKTVECPTKCGKNTTYQVGLSQVGVSSDENLCQSWMTIF</sequence>
<organism evidence="1 2">
    <name type="scientific">Paspalum notatum var. saurae</name>
    <dbReference type="NCBI Taxonomy" id="547442"/>
    <lineage>
        <taxon>Eukaryota</taxon>
        <taxon>Viridiplantae</taxon>
        <taxon>Streptophyta</taxon>
        <taxon>Embryophyta</taxon>
        <taxon>Tracheophyta</taxon>
        <taxon>Spermatophyta</taxon>
        <taxon>Magnoliopsida</taxon>
        <taxon>Liliopsida</taxon>
        <taxon>Poales</taxon>
        <taxon>Poaceae</taxon>
        <taxon>PACMAD clade</taxon>
        <taxon>Panicoideae</taxon>
        <taxon>Andropogonodae</taxon>
        <taxon>Paspaleae</taxon>
        <taxon>Paspalinae</taxon>
        <taxon>Paspalum</taxon>
    </lineage>
</organism>
<keyword evidence="2" id="KW-1185">Reference proteome</keyword>
<name>A0AAQ3TPN7_PASNO</name>
<evidence type="ECO:0000313" key="1">
    <source>
        <dbReference type="EMBL" id="WVZ74987.1"/>
    </source>
</evidence>
<accession>A0AAQ3TPN7</accession>
<proteinExistence type="predicted"/>
<protein>
    <submittedName>
        <fullName evidence="1">Uncharacterized protein</fullName>
    </submittedName>
</protein>
<gene>
    <name evidence="1" type="ORF">U9M48_023097</name>
</gene>